<dbReference type="AlphaFoldDB" id="A0A0L0NP86"/>
<evidence type="ECO:0000313" key="2">
    <source>
        <dbReference type="Proteomes" id="UP000037122"/>
    </source>
</evidence>
<dbReference type="VEuPathDB" id="FungiDB:QG37_07779"/>
<sequence length="63" mass="7293">MTRSKIEFCEIKKKKKKKIFSLIVVDETNLLKLVPFQTLAANRSRQMVSSVEASVRYNFAAKE</sequence>
<protein>
    <submittedName>
        <fullName evidence="1">Uncharacterized protein</fullName>
    </submittedName>
</protein>
<dbReference type="EMBL" id="LGST01000063">
    <property type="protein sequence ID" value="KND95967.1"/>
    <property type="molecule type" value="Genomic_DNA"/>
</dbReference>
<gene>
    <name evidence="1" type="ORF">QG37_07779</name>
</gene>
<organism evidence="1 2">
    <name type="scientific">Candidozyma auris</name>
    <name type="common">Yeast</name>
    <name type="synonym">Candida auris</name>
    <dbReference type="NCBI Taxonomy" id="498019"/>
    <lineage>
        <taxon>Eukaryota</taxon>
        <taxon>Fungi</taxon>
        <taxon>Dikarya</taxon>
        <taxon>Ascomycota</taxon>
        <taxon>Saccharomycotina</taxon>
        <taxon>Pichiomycetes</taxon>
        <taxon>Metschnikowiaceae</taxon>
        <taxon>Candidozyma</taxon>
    </lineage>
</organism>
<comment type="caution">
    <text evidence="1">The sequence shown here is derived from an EMBL/GenBank/DDBJ whole genome shotgun (WGS) entry which is preliminary data.</text>
</comment>
<reference evidence="2" key="1">
    <citation type="journal article" date="2015" name="BMC Genomics">
        <title>Draft genome of a commonly misdiagnosed multidrug resistant pathogen Candida auris.</title>
        <authorList>
            <person name="Chatterjee S."/>
            <person name="Alampalli S.V."/>
            <person name="Nageshan R.K."/>
            <person name="Chettiar S.T."/>
            <person name="Joshi S."/>
            <person name="Tatu U.S."/>
        </authorList>
    </citation>
    <scope>NUCLEOTIDE SEQUENCE [LARGE SCALE GENOMIC DNA]</scope>
    <source>
        <strain evidence="2">6684</strain>
    </source>
</reference>
<proteinExistence type="predicted"/>
<name>A0A0L0NP86_CANAR</name>
<accession>A0A0L0NP86</accession>
<evidence type="ECO:0000313" key="1">
    <source>
        <dbReference type="EMBL" id="KND95967.1"/>
    </source>
</evidence>
<dbReference type="Proteomes" id="UP000037122">
    <property type="component" value="Unassembled WGS sequence"/>
</dbReference>